<dbReference type="GeneID" id="34595082"/>
<feature type="compositionally biased region" description="Polar residues" evidence="2">
    <location>
        <begin position="44"/>
        <end position="57"/>
    </location>
</feature>
<feature type="domain" description="Alpha/beta hydrolase fold-3" evidence="3">
    <location>
        <begin position="143"/>
        <end position="346"/>
    </location>
</feature>
<dbReference type="RefSeq" id="XP_022494096.1">
    <property type="nucleotide sequence ID" value="XM_022649929.1"/>
</dbReference>
<dbReference type="EMBL" id="LVCJ01000188">
    <property type="protein sequence ID" value="OAL18766.1"/>
    <property type="molecule type" value="Genomic_DNA"/>
</dbReference>
<evidence type="ECO:0000313" key="4">
    <source>
        <dbReference type="EMBL" id="OAL18766.1"/>
    </source>
</evidence>
<dbReference type="SUPFAM" id="SSF53474">
    <property type="entry name" value="alpha/beta-Hydrolases"/>
    <property type="match status" value="1"/>
</dbReference>
<dbReference type="OrthoDB" id="2152029at2759"/>
<sequence length="371" mass="39952">MTLPSIPDGYHQKTLQELAVWGGQWAVQGIIQQAENDKGENKRPQNLPTLGHTTRNNGRVGKQDKMTGHRGPLDTLSVYKDISNRLMNTNPPLDLEGQRQQVGRLGDLATEPTEVTYEEETVPGSNLPAIWVKPVHANPSQVILYFHGGGGFAGSPSSHRKLVGHLAKRAGCYGLVTDYALVPECPLPANRLDGLSTWNWLTGEKGFAPNQIALGGDSAGGNVATGVALSLKEQHQSLPAAVVAFSPWIDMENLGESLKSNADTDFLSPPGMADMAVAMYLGGTTSPRDPFANPLYANFTGMPPMNISAGGAETLRDDAVRLAEHVKKAGVETELEIVPNGQHVYHFAVGREPEATRTVEKVGDWLRAKLN</sequence>
<evidence type="ECO:0000256" key="1">
    <source>
        <dbReference type="ARBA" id="ARBA00022801"/>
    </source>
</evidence>
<proteinExistence type="predicted"/>
<gene>
    <name evidence="4" type="ORF">AYO20_11712</name>
</gene>
<accession>A0A178BP47</accession>
<dbReference type="GO" id="GO:0016787">
    <property type="term" value="F:hydrolase activity"/>
    <property type="evidence" value="ECO:0007669"/>
    <property type="project" value="UniProtKB-KW"/>
</dbReference>
<evidence type="ECO:0000256" key="2">
    <source>
        <dbReference type="SAM" id="MobiDB-lite"/>
    </source>
</evidence>
<dbReference type="InterPro" id="IPR013094">
    <property type="entry name" value="AB_hydrolase_3"/>
</dbReference>
<dbReference type="Gene3D" id="3.40.50.1820">
    <property type="entry name" value="alpha/beta hydrolase"/>
    <property type="match status" value="1"/>
</dbReference>
<dbReference type="Pfam" id="PF07859">
    <property type="entry name" value="Abhydrolase_3"/>
    <property type="match status" value="1"/>
</dbReference>
<protein>
    <recommendedName>
        <fullName evidence="3">Alpha/beta hydrolase fold-3 domain-containing protein</fullName>
    </recommendedName>
</protein>
<dbReference type="AlphaFoldDB" id="A0A178BP47"/>
<dbReference type="PANTHER" id="PTHR48081:SF8">
    <property type="entry name" value="ALPHA_BETA HYDROLASE FOLD-3 DOMAIN-CONTAINING PROTEIN-RELATED"/>
    <property type="match status" value="1"/>
</dbReference>
<name>A0A178BP47_9EURO</name>
<evidence type="ECO:0000313" key="5">
    <source>
        <dbReference type="Proteomes" id="UP000185904"/>
    </source>
</evidence>
<reference evidence="4 5" key="1">
    <citation type="submission" date="2016-03" db="EMBL/GenBank/DDBJ databases">
        <title>The draft genome sequence of Fonsecaea nubica causative agent of cutaneous subcutaneous infection in human host.</title>
        <authorList>
            <person name="Costa F."/>
            <person name="Sybren D.H."/>
            <person name="Raittz R.T."/>
            <person name="Weiss V.A."/>
            <person name="Leao A.C."/>
            <person name="Gomes R."/>
            <person name="De Souza E.M."/>
            <person name="Pedrosa F.O."/>
            <person name="Steffens M.B."/>
            <person name="Bombassaro A."/>
            <person name="Tadra-Sfeir M.Z."/>
            <person name="Moreno L.F."/>
            <person name="Najafzadeh M.J."/>
            <person name="Felipe M.S."/>
            <person name="Teixeira M."/>
            <person name="Sun J."/>
            <person name="Xi L."/>
            <person name="Castro M.A."/>
            <person name="Vicente V.A."/>
        </authorList>
    </citation>
    <scope>NUCLEOTIDE SEQUENCE [LARGE SCALE GENOMIC DNA]</scope>
    <source>
        <strain evidence="4 5">CBS 269.64</strain>
    </source>
</reference>
<dbReference type="Proteomes" id="UP000185904">
    <property type="component" value="Unassembled WGS sequence"/>
</dbReference>
<dbReference type="PANTHER" id="PTHR48081">
    <property type="entry name" value="AB HYDROLASE SUPERFAMILY PROTEIN C4A8.06C"/>
    <property type="match status" value="1"/>
</dbReference>
<keyword evidence="1" id="KW-0378">Hydrolase</keyword>
<feature type="region of interest" description="Disordered" evidence="2">
    <location>
        <begin position="34"/>
        <end position="74"/>
    </location>
</feature>
<evidence type="ECO:0000259" key="3">
    <source>
        <dbReference type="Pfam" id="PF07859"/>
    </source>
</evidence>
<keyword evidence="5" id="KW-1185">Reference proteome</keyword>
<dbReference type="InterPro" id="IPR029058">
    <property type="entry name" value="AB_hydrolase_fold"/>
</dbReference>
<organism evidence="4 5">
    <name type="scientific">Fonsecaea nubica</name>
    <dbReference type="NCBI Taxonomy" id="856822"/>
    <lineage>
        <taxon>Eukaryota</taxon>
        <taxon>Fungi</taxon>
        <taxon>Dikarya</taxon>
        <taxon>Ascomycota</taxon>
        <taxon>Pezizomycotina</taxon>
        <taxon>Eurotiomycetes</taxon>
        <taxon>Chaetothyriomycetidae</taxon>
        <taxon>Chaetothyriales</taxon>
        <taxon>Herpotrichiellaceae</taxon>
        <taxon>Fonsecaea</taxon>
    </lineage>
</organism>
<dbReference type="InterPro" id="IPR050300">
    <property type="entry name" value="GDXG_lipolytic_enzyme"/>
</dbReference>
<comment type="caution">
    <text evidence="4">The sequence shown here is derived from an EMBL/GenBank/DDBJ whole genome shotgun (WGS) entry which is preliminary data.</text>
</comment>